<accession>A0A9X7P5I8</accession>
<evidence type="ECO:0000313" key="2">
    <source>
        <dbReference type="Proteomes" id="UP000239430"/>
    </source>
</evidence>
<proteinExistence type="predicted"/>
<name>A0A9X7P5I8_9FIRM</name>
<dbReference type="EMBL" id="PVXL01000055">
    <property type="protein sequence ID" value="PRR71356.1"/>
    <property type="molecule type" value="Genomic_DNA"/>
</dbReference>
<sequence>MANRRLPPHSSARLVWETKPAGEPRAGEFIFRAQELVIPQAGHNDMPQQEIAAGNPDLNRLIYGDNLQAILALLAEGYEGKINFDIYRSAFFQPGQLQLPGSHYRLPVRKSR</sequence>
<comment type="caution">
    <text evidence="1">The sequence shown here is derived from an EMBL/GenBank/DDBJ whole genome shotgun (WGS) entry which is preliminary data.</text>
</comment>
<gene>
    <name evidence="1" type="ORF">MOST_24050</name>
</gene>
<protein>
    <submittedName>
        <fullName evidence="1">Uncharacterized protein</fullName>
    </submittedName>
</protein>
<dbReference type="Proteomes" id="UP000239430">
    <property type="component" value="Unassembled WGS sequence"/>
</dbReference>
<evidence type="ECO:0000313" key="1">
    <source>
        <dbReference type="EMBL" id="PRR71356.1"/>
    </source>
</evidence>
<keyword evidence="2" id="KW-1185">Reference proteome</keyword>
<dbReference type="AlphaFoldDB" id="A0A9X7P5I8"/>
<organism evidence="1 2">
    <name type="scientific">Neomoorella stamsii</name>
    <dbReference type="NCBI Taxonomy" id="1266720"/>
    <lineage>
        <taxon>Bacteria</taxon>
        <taxon>Bacillati</taxon>
        <taxon>Bacillota</taxon>
        <taxon>Clostridia</taxon>
        <taxon>Neomoorellales</taxon>
        <taxon>Neomoorellaceae</taxon>
        <taxon>Neomoorella</taxon>
    </lineage>
</organism>
<reference evidence="1 2" key="1">
    <citation type="submission" date="2018-03" db="EMBL/GenBank/DDBJ databases">
        <title>Genome sequence of Moorella stamsii DSM 26217.</title>
        <authorList>
            <person name="Poehlein A."/>
            <person name="Daniel R."/>
        </authorList>
    </citation>
    <scope>NUCLEOTIDE SEQUENCE [LARGE SCALE GENOMIC DNA]</scope>
    <source>
        <strain evidence="2">DSM 26217</strain>
    </source>
</reference>
<dbReference type="RefSeq" id="WP_054935856.1">
    <property type="nucleotide sequence ID" value="NZ_PVXL01000055.1"/>
</dbReference>